<evidence type="ECO:0000256" key="3">
    <source>
        <dbReference type="RuleBase" id="RU361153"/>
    </source>
</evidence>
<keyword evidence="1 3" id="KW-0378">Hydrolase</keyword>
<dbReference type="InterPro" id="IPR001547">
    <property type="entry name" value="Glyco_hydro_5"/>
</dbReference>
<proteinExistence type="inferred from homology"/>
<dbReference type="SUPFAM" id="SSF51445">
    <property type="entry name" value="(Trans)glycosidases"/>
    <property type="match status" value="1"/>
</dbReference>
<dbReference type="PROSITE" id="PS51257">
    <property type="entry name" value="PROKAR_LIPOPROTEIN"/>
    <property type="match status" value="1"/>
</dbReference>
<dbReference type="GO" id="GO:0004553">
    <property type="term" value="F:hydrolase activity, hydrolyzing O-glycosyl compounds"/>
    <property type="evidence" value="ECO:0007669"/>
    <property type="project" value="InterPro"/>
</dbReference>
<name>A0A0H3U8D9_9BACT</name>
<sequence>MKKFFILFAVIAAACACTSEKKWVAGCDFIPSNCINQLEMWQAESFDPQTIDKELGWAEDLGFNVMRVFLHHLVWEADRDGFVDRINQYLDISSSHGISTMFVFLDDCWDEKAALGPQHAPIKGVHNSGWLKDPGILYFGPCGSGCQYAEDTTAIVKELETYVKDIMTTFKDDDRIFCWDLYNEPGGGQDPDRYWTRSFPLLKDIFRWAREVSPSQPITAGVWNSALGEMNVWQIENSDILTYHTYEPLESHKHAIDTLKAYGKPMVCTEYMARTQGSTFQTILPMLKAEGIGAINWGFVSGKTNTIFPWESKEGSEEPELWFHDVLRGDGTPYKVEETELIKSICK</sequence>
<evidence type="ECO:0000256" key="1">
    <source>
        <dbReference type="ARBA" id="ARBA00022801"/>
    </source>
</evidence>
<dbReference type="InterPro" id="IPR017853">
    <property type="entry name" value="GH"/>
</dbReference>
<reference evidence="5" key="1">
    <citation type="submission" date="2013-08" db="EMBL/GenBank/DDBJ databases">
        <title>Comparison of modified E. coli strains.</title>
        <authorList>
            <person name="Juergensen J."/>
            <person name="Bonge A."/>
            <person name="Streit W.R."/>
        </authorList>
    </citation>
    <scope>NUCLEOTIDE SEQUENCE</scope>
</reference>
<dbReference type="GO" id="GO:0000272">
    <property type="term" value="P:polysaccharide catabolic process"/>
    <property type="evidence" value="ECO:0007669"/>
    <property type="project" value="InterPro"/>
</dbReference>
<evidence type="ECO:0000256" key="2">
    <source>
        <dbReference type="ARBA" id="ARBA00023295"/>
    </source>
</evidence>
<evidence type="ECO:0000259" key="4">
    <source>
        <dbReference type="Pfam" id="PF00150"/>
    </source>
</evidence>
<dbReference type="AlphaFoldDB" id="A0A0H3U8D9"/>
<keyword evidence="2 3" id="KW-0326">Glycosidase</keyword>
<dbReference type="EMBL" id="KF540246">
    <property type="protein sequence ID" value="AIF26781.1"/>
    <property type="molecule type" value="Genomic_DNA"/>
</dbReference>
<accession>A0A0H3U8D9</accession>
<dbReference type="Pfam" id="PF00150">
    <property type="entry name" value="Cellulase"/>
    <property type="match status" value="1"/>
</dbReference>
<feature type="domain" description="Glycoside hydrolase family 5" evidence="4">
    <location>
        <begin position="147"/>
        <end position="297"/>
    </location>
</feature>
<dbReference type="Gene3D" id="3.20.20.80">
    <property type="entry name" value="Glycosidases"/>
    <property type="match status" value="1"/>
</dbReference>
<protein>
    <recommendedName>
        <fullName evidence="4">Glycoside hydrolase family 5 domain-containing protein</fullName>
    </recommendedName>
</protein>
<evidence type="ECO:0000313" key="5">
    <source>
        <dbReference type="EMBL" id="AIF26781.1"/>
    </source>
</evidence>
<organism evidence="5">
    <name type="scientific">uncultured bacterium fosmid pJB92C9</name>
    <dbReference type="NCBI Taxonomy" id="1478074"/>
    <lineage>
        <taxon>Bacteria</taxon>
        <taxon>environmental samples</taxon>
    </lineage>
</organism>
<comment type="similarity">
    <text evidence="3">Belongs to the glycosyl hydrolase 5 (cellulase A) family.</text>
</comment>